<protein>
    <submittedName>
        <fullName evidence="2">Uncharacterized protein</fullName>
    </submittedName>
</protein>
<feature type="transmembrane region" description="Helical" evidence="1">
    <location>
        <begin position="31"/>
        <end position="50"/>
    </location>
</feature>
<evidence type="ECO:0000313" key="3">
    <source>
        <dbReference type="Proteomes" id="UP000053354"/>
    </source>
</evidence>
<keyword evidence="1" id="KW-0812">Transmembrane</keyword>
<keyword evidence="1" id="KW-1133">Transmembrane helix</keyword>
<organism evidence="2 3">
    <name type="scientific">Planococcus versutus</name>
    <dbReference type="NCBI Taxonomy" id="1302659"/>
    <lineage>
        <taxon>Bacteria</taxon>
        <taxon>Bacillati</taxon>
        <taxon>Bacillota</taxon>
        <taxon>Bacilli</taxon>
        <taxon>Bacillales</taxon>
        <taxon>Caryophanaceae</taxon>
        <taxon>Planococcus</taxon>
    </lineage>
</organism>
<gene>
    <name evidence="2" type="ORF">I858_001805</name>
</gene>
<evidence type="ECO:0000256" key="1">
    <source>
        <dbReference type="SAM" id="Phobius"/>
    </source>
</evidence>
<dbReference type="OrthoDB" id="2428975at2"/>
<dbReference type="Proteomes" id="UP000053354">
    <property type="component" value="Chromosome"/>
</dbReference>
<reference evidence="2" key="1">
    <citation type="submission" date="2016-10" db="EMBL/GenBank/DDBJ databases">
        <authorList>
            <person name="See-Too W.S."/>
        </authorList>
    </citation>
    <scope>NUCLEOTIDE SEQUENCE</scope>
    <source>
        <strain evidence="2">L10.15</strain>
    </source>
</reference>
<dbReference type="AlphaFoldDB" id="A0A1B1RXY9"/>
<evidence type="ECO:0000313" key="2">
    <source>
        <dbReference type="EMBL" id="ANU25811.1"/>
    </source>
</evidence>
<dbReference type="RefSeq" id="WP_065524375.1">
    <property type="nucleotide sequence ID" value="NZ_CP016540.2"/>
</dbReference>
<keyword evidence="1" id="KW-0472">Membrane</keyword>
<feature type="transmembrane region" description="Helical" evidence="1">
    <location>
        <begin position="62"/>
        <end position="83"/>
    </location>
</feature>
<dbReference type="KEGG" id="pll:I858_001805"/>
<keyword evidence="3" id="KW-1185">Reference proteome</keyword>
<name>A0A1B1RXY9_9BACL</name>
<proteinExistence type="predicted"/>
<sequence>MILILAAYIALLSFAVHKIAGDDKERWINAGYLTAFVLPLVVHFLILNIVGAITGAGMGASAAGLLFAVATSITGFVFLYIGYVSKAARNH</sequence>
<accession>A0A1B1RXY9</accession>
<dbReference type="EMBL" id="CP016540">
    <property type="protein sequence ID" value="ANU25811.1"/>
    <property type="molecule type" value="Genomic_DNA"/>
</dbReference>